<dbReference type="EMBL" id="JAUEPR010000076">
    <property type="protein sequence ID" value="KAK0467486.1"/>
    <property type="molecule type" value="Genomic_DNA"/>
</dbReference>
<dbReference type="PANTHER" id="PTHR35871:SF1">
    <property type="entry name" value="CXC1-LIKE CYSTEINE CLUSTER ASSOCIATED WITH KDZ TRANSPOSASES DOMAIN-CONTAINING PROTEIN"/>
    <property type="match status" value="1"/>
</dbReference>
<gene>
    <name evidence="1" type="ORF">IW261DRAFT_1553872</name>
</gene>
<keyword evidence="2" id="KW-1185">Reference proteome</keyword>
<dbReference type="Gene3D" id="3.30.420.10">
    <property type="entry name" value="Ribonuclease H-like superfamily/Ribonuclease H"/>
    <property type="match status" value="1"/>
</dbReference>
<proteinExistence type="predicted"/>
<dbReference type="AlphaFoldDB" id="A0AA39T6C3"/>
<dbReference type="InterPro" id="IPR036397">
    <property type="entry name" value="RNaseH_sf"/>
</dbReference>
<comment type="caution">
    <text evidence="1">The sequence shown here is derived from an EMBL/GenBank/DDBJ whole genome shotgun (WGS) entry which is preliminary data.</text>
</comment>
<dbReference type="Proteomes" id="UP001175227">
    <property type="component" value="Unassembled WGS sequence"/>
</dbReference>
<protein>
    <submittedName>
        <fullName evidence="1">Uncharacterized protein</fullName>
    </submittedName>
</protein>
<evidence type="ECO:0000313" key="2">
    <source>
        <dbReference type="Proteomes" id="UP001175227"/>
    </source>
</evidence>
<accession>A0AA39T6C3</accession>
<name>A0AA39T6C3_9AGAR</name>
<evidence type="ECO:0000313" key="1">
    <source>
        <dbReference type="EMBL" id="KAK0467486.1"/>
    </source>
</evidence>
<sequence>MTKYEGPDLIPVEPKLRDGKRKVITYFHDECCFHALDYKDNNGNIIADAREIIYPGLKGDAWWDTEQLLKQIKHAIAIHNHVQPDTIALFVFDQSSAHALLLPNALNAWNMNKSNGGKQKLCKDTIIPQSNPSMEQHGQWQKMTMEDGLVKGMEVVLTERGFNVLKMKAKCSPVCPIENKDCCMAQLLSHQEDFKNQILMLAMVIQEVGHECIFLLKFHCELNPIEIYWGWCKYCYHQVPKTSFEDSKQLALQYLDTCSLEMICQFIN</sequence>
<reference evidence="1" key="1">
    <citation type="submission" date="2023-06" db="EMBL/GenBank/DDBJ databases">
        <authorList>
            <consortium name="Lawrence Berkeley National Laboratory"/>
            <person name="Ahrendt S."/>
            <person name="Sahu N."/>
            <person name="Indic B."/>
            <person name="Wong-Bajracharya J."/>
            <person name="Merenyi Z."/>
            <person name="Ke H.-M."/>
            <person name="Monk M."/>
            <person name="Kocsube S."/>
            <person name="Drula E."/>
            <person name="Lipzen A."/>
            <person name="Balint B."/>
            <person name="Henrissat B."/>
            <person name="Andreopoulos B."/>
            <person name="Martin F.M."/>
            <person name="Harder C.B."/>
            <person name="Rigling D."/>
            <person name="Ford K.L."/>
            <person name="Foster G.D."/>
            <person name="Pangilinan J."/>
            <person name="Papanicolaou A."/>
            <person name="Barry K."/>
            <person name="LaButti K."/>
            <person name="Viragh M."/>
            <person name="Koriabine M."/>
            <person name="Yan M."/>
            <person name="Riley R."/>
            <person name="Champramary S."/>
            <person name="Plett K.L."/>
            <person name="Tsai I.J."/>
            <person name="Slot J."/>
            <person name="Sipos G."/>
            <person name="Plett J."/>
            <person name="Nagy L.G."/>
            <person name="Grigoriev I.V."/>
        </authorList>
    </citation>
    <scope>NUCLEOTIDE SEQUENCE</scope>
    <source>
        <strain evidence="1">ICMP 16352</strain>
    </source>
</reference>
<dbReference type="PANTHER" id="PTHR35871">
    <property type="entry name" value="EXPRESSED PROTEIN"/>
    <property type="match status" value="1"/>
</dbReference>
<dbReference type="GO" id="GO:0003676">
    <property type="term" value="F:nucleic acid binding"/>
    <property type="evidence" value="ECO:0007669"/>
    <property type="project" value="InterPro"/>
</dbReference>
<organism evidence="1 2">
    <name type="scientific">Armillaria novae-zelandiae</name>
    <dbReference type="NCBI Taxonomy" id="153914"/>
    <lineage>
        <taxon>Eukaryota</taxon>
        <taxon>Fungi</taxon>
        <taxon>Dikarya</taxon>
        <taxon>Basidiomycota</taxon>
        <taxon>Agaricomycotina</taxon>
        <taxon>Agaricomycetes</taxon>
        <taxon>Agaricomycetidae</taxon>
        <taxon>Agaricales</taxon>
        <taxon>Marasmiineae</taxon>
        <taxon>Physalacriaceae</taxon>
        <taxon>Armillaria</taxon>
    </lineage>
</organism>